<proteinExistence type="predicted"/>
<dbReference type="AlphaFoldDB" id="A0A3M7SVH9"/>
<reference evidence="1 2" key="1">
    <citation type="journal article" date="2018" name="Sci. Rep.">
        <title>Genomic signatures of local adaptation to the degree of environmental predictability in rotifers.</title>
        <authorList>
            <person name="Franch-Gras L."/>
            <person name="Hahn C."/>
            <person name="Garcia-Roger E.M."/>
            <person name="Carmona M.J."/>
            <person name="Serra M."/>
            <person name="Gomez A."/>
        </authorList>
    </citation>
    <scope>NUCLEOTIDE SEQUENCE [LARGE SCALE GENOMIC DNA]</scope>
    <source>
        <strain evidence="1">HYR1</strain>
    </source>
</reference>
<accession>A0A3M7SVH9</accession>
<comment type="caution">
    <text evidence="1">The sequence shown here is derived from an EMBL/GenBank/DDBJ whole genome shotgun (WGS) entry which is preliminary data.</text>
</comment>
<evidence type="ECO:0000313" key="1">
    <source>
        <dbReference type="EMBL" id="RNA39709.1"/>
    </source>
</evidence>
<protein>
    <submittedName>
        <fullName evidence="1">Uncharacterized protein</fullName>
    </submittedName>
</protein>
<keyword evidence="2" id="KW-1185">Reference proteome</keyword>
<evidence type="ECO:0000313" key="2">
    <source>
        <dbReference type="Proteomes" id="UP000276133"/>
    </source>
</evidence>
<sequence length="104" mass="11441">MSKSCSLNGANFLKLIKVDRTIIICIQISKQRFYIIFSIISTKTTIKSQPSASKFINLKASTSPYNSIKPLYLDSAASTNPSGVFISFTKPGMSPASVKLPEYR</sequence>
<name>A0A3M7SVH9_BRAPC</name>
<gene>
    <name evidence="1" type="ORF">BpHYR1_010691</name>
</gene>
<dbReference type="EMBL" id="REGN01000714">
    <property type="protein sequence ID" value="RNA39709.1"/>
    <property type="molecule type" value="Genomic_DNA"/>
</dbReference>
<organism evidence="1 2">
    <name type="scientific">Brachionus plicatilis</name>
    <name type="common">Marine rotifer</name>
    <name type="synonym">Brachionus muelleri</name>
    <dbReference type="NCBI Taxonomy" id="10195"/>
    <lineage>
        <taxon>Eukaryota</taxon>
        <taxon>Metazoa</taxon>
        <taxon>Spiralia</taxon>
        <taxon>Gnathifera</taxon>
        <taxon>Rotifera</taxon>
        <taxon>Eurotatoria</taxon>
        <taxon>Monogononta</taxon>
        <taxon>Pseudotrocha</taxon>
        <taxon>Ploima</taxon>
        <taxon>Brachionidae</taxon>
        <taxon>Brachionus</taxon>
    </lineage>
</organism>
<dbReference type="Proteomes" id="UP000276133">
    <property type="component" value="Unassembled WGS sequence"/>
</dbReference>